<feature type="region of interest" description="Disordered" evidence="1">
    <location>
        <begin position="1"/>
        <end position="37"/>
    </location>
</feature>
<dbReference type="AlphaFoldDB" id="A0A9Q5HS98"/>
<organism evidence="2 3">
    <name type="scientific">Sanghuangporus baumii</name>
    <name type="common">Phellinus baumii</name>
    <dbReference type="NCBI Taxonomy" id="108892"/>
    <lineage>
        <taxon>Eukaryota</taxon>
        <taxon>Fungi</taxon>
        <taxon>Dikarya</taxon>
        <taxon>Basidiomycota</taxon>
        <taxon>Agaricomycotina</taxon>
        <taxon>Agaricomycetes</taxon>
        <taxon>Hymenochaetales</taxon>
        <taxon>Hymenochaetaceae</taxon>
        <taxon>Sanghuangporus</taxon>
    </lineage>
</organism>
<comment type="caution">
    <text evidence="2">The sequence shown here is derived from an EMBL/GenBank/DDBJ whole genome shotgun (WGS) entry which is preliminary data.</text>
</comment>
<evidence type="ECO:0000256" key="1">
    <source>
        <dbReference type="SAM" id="MobiDB-lite"/>
    </source>
</evidence>
<dbReference type="EMBL" id="LNZH02000212">
    <property type="protein sequence ID" value="OCB84996.1"/>
    <property type="molecule type" value="Genomic_DNA"/>
</dbReference>
<evidence type="ECO:0000313" key="2">
    <source>
        <dbReference type="EMBL" id="OCB84996.1"/>
    </source>
</evidence>
<reference evidence="2" key="1">
    <citation type="submission" date="2016-06" db="EMBL/GenBank/DDBJ databases">
        <title>Draft Genome sequence of the fungus Inonotus baumii.</title>
        <authorList>
            <person name="Zhu H."/>
            <person name="Lin W."/>
        </authorList>
    </citation>
    <scope>NUCLEOTIDE SEQUENCE</scope>
    <source>
        <strain evidence="2">821</strain>
    </source>
</reference>
<sequence>MTHLHSPPSPPHAQARDHAQHQAIEGRVSRPSLSVPDLARTHIPSAWYNKRAADEEDDDGFESDATIDLERGLSSTILKGAPPLQRMSSDYERVILRSLRRGKATAYACACSLGGRKIRRSSWQRTNWASESSSSESDYESLSDEEAEDSRLATEHSSLSICDETSKELLAKKAESAVEANTHNEHRDMFHIRDKVDVV</sequence>
<protein>
    <submittedName>
        <fullName evidence="2">Uncharacterized protein</fullName>
    </submittedName>
</protein>
<proteinExistence type="predicted"/>
<feature type="compositionally biased region" description="Acidic residues" evidence="1">
    <location>
        <begin position="137"/>
        <end position="148"/>
    </location>
</feature>
<dbReference type="Proteomes" id="UP000757232">
    <property type="component" value="Unassembled WGS sequence"/>
</dbReference>
<gene>
    <name evidence="2" type="ORF">A7U60_g7952</name>
</gene>
<feature type="region of interest" description="Disordered" evidence="1">
    <location>
        <begin position="124"/>
        <end position="159"/>
    </location>
</feature>
<evidence type="ECO:0000313" key="3">
    <source>
        <dbReference type="Proteomes" id="UP000757232"/>
    </source>
</evidence>
<name>A0A9Q5HS98_SANBA</name>
<accession>A0A9Q5HS98</accession>
<keyword evidence="3" id="KW-1185">Reference proteome</keyword>